<proteinExistence type="predicted"/>
<evidence type="ECO:0000313" key="2">
    <source>
        <dbReference type="Proteomes" id="UP001187531"/>
    </source>
</evidence>
<dbReference type="AlphaFoldDB" id="A0AA88HPE9"/>
<dbReference type="Proteomes" id="UP001187531">
    <property type="component" value="Unassembled WGS sequence"/>
</dbReference>
<name>A0AA88HPE9_ARTSF</name>
<accession>A0AA88HPE9</accession>
<dbReference type="EMBL" id="JAVRJZ010000015">
    <property type="protein sequence ID" value="KAK2712683.1"/>
    <property type="molecule type" value="Genomic_DNA"/>
</dbReference>
<protein>
    <submittedName>
        <fullName evidence="1">Uncharacterized protein</fullName>
    </submittedName>
</protein>
<dbReference type="PROSITE" id="PS51257">
    <property type="entry name" value="PROKAR_LIPOPROTEIN"/>
    <property type="match status" value="1"/>
</dbReference>
<gene>
    <name evidence="1" type="ORF">QYM36_011388</name>
</gene>
<reference evidence="1" key="1">
    <citation type="submission" date="2023-07" db="EMBL/GenBank/DDBJ databases">
        <title>Chromosome-level genome assembly of Artemia franciscana.</title>
        <authorList>
            <person name="Jo E."/>
        </authorList>
    </citation>
    <scope>NUCLEOTIDE SEQUENCE</scope>
    <source>
        <tissue evidence="1">Whole body</tissue>
    </source>
</reference>
<evidence type="ECO:0000313" key="1">
    <source>
        <dbReference type="EMBL" id="KAK2712683.1"/>
    </source>
</evidence>
<keyword evidence="2" id="KW-1185">Reference proteome</keyword>
<organism evidence="1 2">
    <name type="scientific">Artemia franciscana</name>
    <name type="common">Brine shrimp</name>
    <name type="synonym">Artemia sanfranciscana</name>
    <dbReference type="NCBI Taxonomy" id="6661"/>
    <lineage>
        <taxon>Eukaryota</taxon>
        <taxon>Metazoa</taxon>
        <taxon>Ecdysozoa</taxon>
        <taxon>Arthropoda</taxon>
        <taxon>Crustacea</taxon>
        <taxon>Branchiopoda</taxon>
        <taxon>Anostraca</taxon>
        <taxon>Artemiidae</taxon>
        <taxon>Artemia</taxon>
    </lineage>
</organism>
<comment type="caution">
    <text evidence="1">The sequence shown here is derived from an EMBL/GenBank/DDBJ whole genome shotgun (WGS) entry which is preliminary data.</text>
</comment>
<sequence length="67" mass="7426">MQYKQNKRFGMSSKLNDVVKFSEVGLQLLAISSCFVLSDLSESKIVLKESRQIVGESDIGNSTVQQS</sequence>